<dbReference type="Proteomes" id="UP000622245">
    <property type="component" value="Unassembled WGS sequence"/>
</dbReference>
<feature type="compositionally biased region" description="Basic and acidic residues" evidence="1">
    <location>
        <begin position="71"/>
        <end position="85"/>
    </location>
</feature>
<feature type="region of interest" description="Disordered" evidence="1">
    <location>
        <begin position="186"/>
        <end position="213"/>
    </location>
</feature>
<proteinExistence type="predicted"/>
<reference evidence="2 3" key="1">
    <citation type="submission" date="2021-01" db="EMBL/GenBank/DDBJ databases">
        <title>Draft genome sequence of Micromonospora sp. strain STR1s_6.</title>
        <authorList>
            <person name="Karlyshev A."/>
            <person name="Jawad R."/>
        </authorList>
    </citation>
    <scope>NUCLEOTIDE SEQUENCE [LARGE SCALE GENOMIC DNA]</scope>
    <source>
        <strain evidence="2 3">STR1S-6</strain>
    </source>
</reference>
<gene>
    <name evidence="2" type="ORF">JM949_07700</name>
</gene>
<name>A0ABS1YD60_9ACTN</name>
<sequence>MTDDADRAITRAIDAHTATYHPGQPCSEDPDGRCAALLHRVGTLSDRIPLTRPVSTTRERLTDARTCGHTPEQHRHTDGQAADDASHDRAMRKVIAQLKQARFDLAAAQELIAVVDDAAERIDRARARYATAPEMSPTEVDPEPLEPTAGEARRQLDQAITNALPLAGRRVSDLLQALQGELARVDSGRAAIDDEAEEPPGSPSPRAQDDTTHPLGKLIRAASAVYHARDTVLPRREALADLAAVADEVGDLDEQALRDRVEHAIRARLADAWVTLPIDDVWLDQVAAVAAVAAVQALTDSEG</sequence>
<organism evidence="2 3">
    <name type="scientific">Micromonospora tarensis</name>
    <dbReference type="NCBI Taxonomy" id="2806100"/>
    <lineage>
        <taxon>Bacteria</taxon>
        <taxon>Bacillati</taxon>
        <taxon>Actinomycetota</taxon>
        <taxon>Actinomycetes</taxon>
        <taxon>Micromonosporales</taxon>
        <taxon>Micromonosporaceae</taxon>
        <taxon>Micromonospora</taxon>
    </lineage>
</organism>
<keyword evidence="3" id="KW-1185">Reference proteome</keyword>
<dbReference type="EMBL" id="JAEVHL010000021">
    <property type="protein sequence ID" value="MBM0275347.1"/>
    <property type="molecule type" value="Genomic_DNA"/>
</dbReference>
<comment type="caution">
    <text evidence="2">The sequence shown here is derived from an EMBL/GenBank/DDBJ whole genome shotgun (WGS) entry which is preliminary data.</text>
</comment>
<evidence type="ECO:0008006" key="4">
    <source>
        <dbReference type="Google" id="ProtNLM"/>
    </source>
</evidence>
<feature type="region of interest" description="Disordered" evidence="1">
    <location>
        <begin position="55"/>
        <end position="85"/>
    </location>
</feature>
<accession>A0ABS1YD60</accession>
<dbReference type="RefSeq" id="WP_203147768.1">
    <property type="nucleotide sequence ID" value="NZ_JAEVHL010000021.1"/>
</dbReference>
<evidence type="ECO:0000313" key="3">
    <source>
        <dbReference type="Proteomes" id="UP000622245"/>
    </source>
</evidence>
<evidence type="ECO:0000256" key="1">
    <source>
        <dbReference type="SAM" id="MobiDB-lite"/>
    </source>
</evidence>
<protein>
    <recommendedName>
        <fullName evidence="4">DUF222 domain-containing protein</fullName>
    </recommendedName>
</protein>
<evidence type="ECO:0000313" key="2">
    <source>
        <dbReference type="EMBL" id="MBM0275347.1"/>
    </source>
</evidence>